<comment type="caution">
    <text evidence="1">The sequence shown here is derived from an EMBL/GenBank/DDBJ whole genome shotgun (WGS) entry which is preliminary data.</text>
</comment>
<sequence>MLEDRYLYANRKIEQELIVQISVWIKNCTDAWWLRDCHTCRTKTALPTRKAIFPRSCFDPAKRETSCQASAAASTAEKIKTRKTTTATSPTVEERGPDIVEVLF</sequence>
<proteinExistence type="predicted"/>
<reference evidence="1" key="1">
    <citation type="submission" date="2020-08" db="EMBL/GenBank/DDBJ databases">
        <title>Genome sequencing and assembly of the red palm weevil Rhynchophorus ferrugineus.</title>
        <authorList>
            <person name="Dias G.B."/>
            <person name="Bergman C.M."/>
            <person name="Manee M."/>
        </authorList>
    </citation>
    <scope>NUCLEOTIDE SEQUENCE</scope>
    <source>
        <strain evidence="1">AA-2017</strain>
        <tissue evidence="1">Whole larva</tissue>
    </source>
</reference>
<evidence type="ECO:0000313" key="1">
    <source>
        <dbReference type="EMBL" id="KAF7272099.1"/>
    </source>
</evidence>
<dbReference type="EMBL" id="JAACXV010013853">
    <property type="protein sequence ID" value="KAF7272099.1"/>
    <property type="molecule type" value="Genomic_DNA"/>
</dbReference>
<name>A0A834MBR6_RHYFE</name>
<dbReference type="AlphaFoldDB" id="A0A834MBR6"/>
<keyword evidence="2" id="KW-1185">Reference proteome</keyword>
<organism evidence="1 2">
    <name type="scientific">Rhynchophorus ferrugineus</name>
    <name type="common">Red palm weevil</name>
    <name type="synonym">Curculio ferrugineus</name>
    <dbReference type="NCBI Taxonomy" id="354439"/>
    <lineage>
        <taxon>Eukaryota</taxon>
        <taxon>Metazoa</taxon>
        <taxon>Ecdysozoa</taxon>
        <taxon>Arthropoda</taxon>
        <taxon>Hexapoda</taxon>
        <taxon>Insecta</taxon>
        <taxon>Pterygota</taxon>
        <taxon>Neoptera</taxon>
        <taxon>Endopterygota</taxon>
        <taxon>Coleoptera</taxon>
        <taxon>Polyphaga</taxon>
        <taxon>Cucujiformia</taxon>
        <taxon>Curculionidae</taxon>
        <taxon>Dryophthorinae</taxon>
        <taxon>Rhynchophorus</taxon>
    </lineage>
</organism>
<dbReference type="Proteomes" id="UP000625711">
    <property type="component" value="Unassembled WGS sequence"/>
</dbReference>
<gene>
    <name evidence="1" type="ORF">GWI33_015090</name>
</gene>
<evidence type="ECO:0000313" key="2">
    <source>
        <dbReference type="Proteomes" id="UP000625711"/>
    </source>
</evidence>
<accession>A0A834MBR6</accession>
<protein>
    <submittedName>
        <fullName evidence="1">Uncharacterized protein</fullName>
    </submittedName>
</protein>